<dbReference type="EMBL" id="ML977502">
    <property type="protein sequence ID" value="KAF2131345.1"/>
    <property type="molecule type" value="Genomic_DNA"/>
</dbReference>
<evidence type="ECO:0000313" key="1">
    <source>
        <dbReference type="EMBL" id="KAF2131345.1"/>
    </source>
</evidence>
<name>A0A6A6AJR9_9PLEO</name>
<proteinExistence type="predicted"/>
<reference evidence="1" key="1">
    <citation type="journal article" date="2020" name="Stud. Mycol.">
        <title>101 Dothideomycetes genomes: a test case for predicting lifestyles and emergence of pathogens.</title>
        <authorList>
            <person name="Haridas S."/>
            <person name="Albert R."/>
            <person name="Binder M."/>
            <person name="Bloem J."/>
            <person name="Labutti K."/>
            <person name="Salamov A."/>
            <person name="Andreopoulos B."/>
            <person name="Baker S."/>
            <person name="Barry K."/>
            <person name="Bills G."/>
            <person name="Bluhm B."/>
            <person name="Cannon C."/>
            <person name="Castanera R."/>
            <person name="Culley D."/>
            <person name="Daum C."/>
            <person name="Ezra D."/>
            <person name="Gonzalez J."/>
            <person name="Henrissat B."/>
            <person name="Kuo A."/>
            <person name="Liang C."/>
            <person name="Lipzen A."/>
            <person name="Lutzoni F."/>
            <person name="Magnuson J."/>
            <person name="Mondo S."/>
            <person name="Nolan M."/>
            <person name="Ohm R."/>
            <person name="Pangilinan J."/>
            <person name="Park H.-J."/>
            <person name="Ramirez L."/>
            <person name="Alfaro M."/>
            <person name="Sun H."/>
            <person name="Tritt A."/>
            <person name="Yoshinaga Y."/>
            <person name="Zwiers L.-H."/>
            <person name="Turgeon B."/>
            <person name="Goodwin S."/>
            <person name="Spatafora J."/>
            <person name="Crous P."/>
            <person name="Grigoriev I."/>
        </authorList>
    </citation>
    <scope>NUCLEOTIDE SEQUENCE</scope>
    <source>
        <strain evidence="1">CBS 119687</strain>
    </source>
</reference>
<dbReference type="RefSeq" id="XP_033525732.1">
    <property type="nucleotide sequence ID" value="XM_033671330.1"/>
</dbReference>
<evidence type="ECO:0000313" key="2">
    <source>
        <dbReference type="Proteomes" id="UP000799771"/>
    </source>
</evidence>
<dbReference type="Proteomes" id="UP000799771">
    <property type="component" value="Unassembled WGS sequence"/>
</dbReference>
<gene>
    <name evidence="1" type="ORF">P153DRAFT_394692</name>
</gene>
<accession>A0A6A6AJR9</accession>
<protein>
    <submittedName>
        <fullName evidence="1">Uncharacterized protein</fullName>
    </submittedName>
</protein>
<dbReference type="AlphaFoldDB" id="A0A6A6AJR9"/>
<keyword evidence="2" id="KW-1185">Reference proteome</keyword>
<sequence>MAPVDDVSVINRLKELILDLIRLLYGSRFTIDCTFSVNVNYTRTGYHPVALVAIPVDIHHEYELLDEGEMGASEQQALELFYRRWREHAEQMAGGMLYLPSPFS</sequence>
<organism evidence="1 2">
    <name type="scientific">Dothidotthia symphoricarpi CBS 119687</name>
    <dbReference type="NCBI Taxonomy" id="1392245"/>
    <lineage>
        <taxon>Eukaryota</taxon>
        <taxon>Fungi</taxon>
        <taxon>Dikarya</taxon>
        <taxon>Ascomycota</taxon>
        <taxon>Pezizomycotina</taxon>
        <taxon>Dothideomycetes</taxon>
        <taxon>Pleosporomycetidae</taxon>
        <taxon>Pleosporales</taxon>
        <taxon>Dothidotthiaceae</taxon>
        <taxon>Dothidotthia</taxon>
    </lineage>
</organism>
<dbReference type="GeneID" id="54411762"/>